<dbReference type="SMART" id="SM00676">
    <property type="entry name" value="DM10"/>
    <property type="match status" value="1"/>
</dbReference>
<dbReference type="PANTHER" id="PTHR12086">
    <property type="entry name" value="EF-HAND DOMAIN C-TERMINAL CONTAINING PROTEIN"/>
    <property type="match status" value="1"/>
</dbReference>
<dbReference type="InterPro" id="IPR040193">
    <property type="entry name" value="EFHC1/EFHC2/EFHB"/>
</dbReference>
<dbReference type="PROSITE" id="PS51336">
    <property type="entry name" value="DM10"/>
    <property type="match status" value="1"/>
</dbReference>
<keyword evidence="2" id="KW-0963">Cytoplasm</keyword>
<organism evidence="7 8">
    <name type="scientific">Cirrhinus mrigala</name>
    <name type="common">Mrigala</name>
    <dbReference type="NCBI Taxonomy" id="683832"/>
    <lineage>
        <taxon>Eukaryota</taxon>
        <taxon>Metazoa</taxon>
        <taxon>Chordata</taxon>
        <taxon>Craniata</taxon>
        <taxon>Vertebrata</taxon>
        <taxon>Euteleostomi</taxon>
        <taxon>Actinopterygii</taxon>
        <taxon>Neopterygii</taxon>
        <taxon>Teleostei</taxon>
        <taxon>Ostariophysi</taxon>
        <taxon>Cypriniformes</taxon>
        <taxon>Cyprinidae</taxon>
        <taxon>Labeoninae</taxon>
        <taxon>Labeonini</taxon>
        <taxon>Cirrhinus</taxon>
    </lineage>
</organism>
<evidence type="ECO:0000259" key="6">
    <source>
        <dbReference type="PROSITE" id="PS51336"/>
    </source>
</evidence>
<dbReference type="PANTHER" id="PTHR12086:SF11">
    <property type="entry name" value="EF-HAND DOMAIN-CONTAINING FAMILY MEMBER C2"/>
    <property type="match status" value="1"/>
</dbReference>
<dbReference type="Gene3D" id="2.30.29.170">
    <property type="match status" value="1"/>
</dbReference>
<reference evidence="7 8" key="1">
    <citation type="submission" date="2024-05" db="EMBL/GenBank/DDBJ databases">
        <title>Genome sequencing and assembly of Indian major carp, Cirrhinus mrigala (Hamilton, 1822).</title>
        <authorList>
            <person name="Mohindra V."/>
            <person name="Chowdhury L.M."/>
            <person name="Lal K."/>
            <person name="Jena J.K."/>
        </authorList>
    </citation>
    <scope>NUCLEOTIDE SEQUENCE [LARGE SCALE GENOMIC DNA]</scope>
    <source>
        <strain evidence="7">CM1030</strain>
        <tissue evidence="7">Blood</tissue>
    </source>
</reference>
<evidence type="ECO:0000256" key="1">
    <source>
        <dbReference type="ARBA" id="ARBA00004430"/>
    </source>
</evidence>
<dbReference type="GO" id="GO:0005930">
    <property type="term" value="C:axoneme"/>
    <property type="evidence" value="ECO:0007669"/>
    <property type="project" value="UniProtKB-SubCell"/>
</dbReference>
<feature type="non-terminal residue" evidence="7">
    <location>
        <position position="84"/>
    </location>
</feature>
<comment type="subcellular location">
    <subcellularLocation>
        <location evidence="1">Cytoplasm</location>
        <location evidence="1">Cytoskeleton</location>
        <location evidence="1">Cilium axoneme</location>
    </subcellularLocation>
</comment>
<evidence type="ECO:0000256" key="2">
    <source>
        <dbReference type="ARBA" id="ARBA00022490"/>
    </source>
</evidence>
<keyword evidence="8" id="KW-1185">Reference proteome</keyword>
<evidence type="ECO:0000313" key="8">
    <source>
        <dbReference type="Proteomes" id="UP001529510"/>
    </source>
</evidence>
<evidence type="ECO:0000313" key="7">
    <source>
        <dbReference type="EMBL" id="KAL0185170.1"/>
    </source>
</evidence>
<dbReference type="Pfam" id="PF06565">
    <property type="entry name" value="DM10_dom"/>
    <property type="match status" value="1"/>
</dbReference>
<keyword evidence="3" id="KW-0677">Repeat</keyword>
<name>A0ABD0QH72_CIRMR</name>
<evidence type="ECO:0000256" key="3">
    <source>
        <dbReference type="ARBA" id="ARBA00022737"/>
    </source>
</evidence>
<accession>A0ABD0QH72</accession>
<protein>
    <recommendedName>
        <fullName evidence="6">DM10 domain-containing protein</fullName>
    </recommendedName>
</protein>
<keyword evidence="5" id="KW-0966">Cell projection</keyword>
<gene>
    <name evidence="7" type="ORF">M9458_020867</name>
</gene>
<evidence type="ECO:0000256" key="4">
    <source>
        <dbReference type="ARBA" id="ARBA00023212"/>
    </source>
</evidence>
<sequence length="84" mass="10227">MEENMKPLRPYERIDTLKQFLEHDRKVLRFYCYWDDTESMFGDPRELILHYFLADDTMEMYEVVLPNSGRDAVPKFLHRGKLPK</sequence>
<proteinExistence type="predicted"/>
<dbReference type="Proteomes" id="UP001529510">
    <property type="component" value="Unassembled WGS sequence"/>
</dbReference>
<dbReference type="AlphaFoldDB" id="A0ABD0QH72"/>
<keyword evidence="4" id="KW-0206">Cytoskeleton</keyword>
<comment type="caution">
    <text evidence="7">The sequence shown here is derived from an EMBL/GenBank/DDBJ whole genome shotgun (WGS) entry which is preliminary data.</text>
</comment>
<evidence type="ECO:0000256" key="5">
    <source>
        <dbReference type="ARBA" id="ARBA00023273"/>
    </source>
</evidence>
<feature type="domain" description="DM10" evidence="6">
    <location>
        <begin position="24"/>
        <end position="84"/>
    </location>
</feature>
<dbReference type="EMBL" id="JAMKFB020000009">
    <property type="protein sequence ID" value="KAL0185170.1"/>
    <property type="molecule type" value="Genomic_DNA"/>
</dbReference>
<dbReference type="InterPro" id="IPR006602">
    <property type="entry name" value="DM10_dom"/>
</dbReference>